<organism evidence="3 4">
    <name type="scientific">Hydra vulgaris</name>
    <name type="common">Hydra</name>
    <name type="synonym">Hydra attenuata</name>
    <dbReference type="NCBI Taxonomy" id="6087"/>
    <lineage>
        <taxon>Eukaryota</taxon>
        <taxon>Metazoa</taxon>
        <taxon>Cnidaria</taxon>
        <taxon>Hydrozoa</taxon>
        <taxon>Hydroidolina</taxon>
        <taxon>Anthoathecata</taxon>
        <taxon>Aplanulata</taxon>
        <taxon>Hydridae</taxon>
        <taxon>Hydra</taxon>
    </lineage>
</organism>
<feature type="coiled-coil region" evidence="1">
    <location>
        <begin position="130"/>
        <end position="183"/>
    </location>
</feature>
<protein>
    <submittedName>
        <fullName evidence="4">Uncharacterized protein LOC101237615</fullName>
    </submittedName>
</protein>
<feature type="compositionally biased region" description="Basic residues" evidence="2">
    <location>
        <begin position="212"/>
        <end position="223"/>
    </location>
</feature>
<accession>A0ABM4CHF5</accession>
<name>A0ABM4CHF5_HYDVU</name>
<sequence>MTHLYLQVISSTIYRSCNLLFKLRSISTGFCLHKTPRVLPVTHQILGEHNAQYFTPYPQLTREELEDPPPRVSDEVRDLLQLRRKKLIGENKWQPPKISAHVFRKKRKELIRAGHYFPIFPSRDRMLDPMPKVQQHILEKEERLKKIEQNMKMMPLWIAEYKSKMREKKLKKLEDEEEQKRNKRYIEKLGLHPKDPRAKDALEGLMKDKPEKAKKKFTTKKKSKVEVEE</sequence>
<dbReference type="Proteomes" id="UP001652625">
    <property type="component" value="Chromosome 09"/>
</dbReference>
<keyword evidence="1" id="KW-0175">Coiled coil</keyword>
<reference evidence="4" key="1">
    <citation type="submission" date="2025-08" db="UniProtKB">
        <authorList>
            <consortium name="RefSeq"/>
        </authorList>
    </citation>
    <scope>IDENTIFICATION</scope>
</reference>
<dbReference type="GeneID" id="101237615"/>
<feature type="region of interest" description="Disordered" evidence="2">
    <location>
        <begin position="185"/>
        <end position="229"/>
    </location>
</feature>
<proteinExistence type="predicted"/>
<feature type="compositionally biased region" description="Basic and acidic residues" evidence="2">
    <location>
        <begin position="185"/>
        <end position="211"/>
    </location>
</feature>
<dbReference type="RefSeq" id="XP_065661160.1">
    <property type="nucleotide sequence ID" value="XM_065805088.1"/>
</dbReference>
<gene>
    <name evidence="4" type="primary">LOC101237615</name>
</gene>
<evidence type="ECO:0000313" key="3">
    <source>
        <dbReference type="Proteomes" id="UP001652625"/>
    </source>
</evidence>
<keyword evidence="3" id="KW-1185">Reference proteome</keyword>
<evidence type="ECO:0000256" key="1">
    <source>
        <dbReference type="SAM" id="Coils"/>
    </source>
</evidence>
<evidence type="ECO:0000256" key="2">
    <source>
        <dbReference type="SAM" id="MobiDB-lite"/>
    </source>
</evidence>
<evidence type="ECO:0000313" key="4">
    <source>
        <dbReference type="RefSeq" id="XP_065661160.1"/>
    </source>
</evidence>